<dbReference type="InterPro" id="IPR036217">
    <property type="entry name" value="MethylDNA_cys_MeTrfase_DNAb"/>
</dbReference>
<dbReference type="Gene3D" id="1.10.10.10">
    <property type="entry name" value="Winged helix-like DNA-binding domain superfamily/Winged helix DNA-binding domain"/>
    <property type="match status" value="1"/>
</dbReference>
<dbReference type="Gene3D" id="2.40.33.20">
    <property type="entry name" value="PK beta-barrel domain-like"/>
    <property type="match status" value="1"/>
</dbReference>
<evidence type="ECO:0000313" key="3">
    <source>
        <dbReference type="EMBL" id="WQH05603.1"/>
    </source>
</evidence>
<reference evidence="3 4" key="1">
    <citation type="submission" date="2023-11" db="EMBL/GenBank/DDBJ databases">
        <title>MicrobeMod: A computational toolkit for identifying prokaryotic methylation and restriction-modification with nanopore sequencing.</title>
        <authorList>
            <person name="Crits-Christoph A."/>
            <person name="Kang S.C."/>
            <person name="Lee H."/>
            <person name="Ostrov N."/>
        </authorList>
    </citation>
    <scope>NUCLEOTIDE SEQUENCE [LARGE SCALE GENOMIC DNA]</scope>
    <source>
        <strain evidence="3 4">ATCC 25935</strain>
    </source>
</reference>
<gene>
    <name evidence="3" type="ORF">SR858_04470</name>
</gene>
<dbReference type="PROSITE" id="PS51340">
    <property type="entry name" value="MOSC"/>
    <property type="match status" value="1"/>
</dbReference>
<sequence length="240" mass="25498">MPITIAHLFLKPARHQPVVEQSAITLTTGVGIAGDIHAHKLSPRQVLVTLAAQLDALAVAPGALYENLVITGAAPADFRPGSAIVIGDAEIRLTMYCEPCQRIAPLVGNLAAVVERRGILGVVAHGGTLRTGDTVTLVPGRYAPLPDSVQQKFCNFVATVPRGRVVRYRDITMAMGVDDSFIRALPGYIKRHLDAGLPLHRIVNGRGQLLAALPQQASKLASEGVPSDVAVDLDSFLWQG</sequence>
<dbReference type="Pfam" id="PF03473">
    <property type="entry name" value="MOSC"/>
    <property type="match status" value="1"/>
</dbReference>
<dbReference type="SUPFAM" id="SSF50800">
    <property type="entry name" value="PK beta-barrel domain-like"/>
    <property type="match status" value="1"/>
</dbReference>
<dbReference type="EMBL" id="CP140152">
    <property type="protein sequence ID" value="WQH05603.1"/>
    <property type="molecule type" value="Genomic_DNA"/>
</dbReference>
<keyword evidence="1" id="KW-0227">DNA damage</keyword>
<evidence type="ECO:0000256" key="1">
    <source>
        <dbReference type="ARBA" id="ARBA00022763"/>
    </source>
</evidence>
<dbReference type="Pfam" id="PF01035">
    <property type="entry name" value="DNA_binding_1"/>
    <property type="match status" value="1"/>
</dbReference>
<dbReference type="InterPro" id="IPR036388">
    <property type="entry name" value="WH-like_DNA-bd_sf"/>
</dbReference>
<dbReference type="InterPro" id="IPR011037">
    <property type="entry name" value="Pyrv_Knase-like_insert_dom_sf"/>
</dbReference>
<evidence type="ECO:0000313" key="4">
    <source>
        <dbReference type="Proteomes" id="UP001326110"/>
    </source>
</evidence>
<dbReference type="InterPro" id="IPR014048">
    <property type="entry name" value="MethylDNA_cys_MeTrfase_DNA-bd"/>
</dbReference>
<dbReference type="Proteomes" id="UP001326110">
    <property type="component" value="Chromosome"/>
</dbReference>
<name>A0ABZ0Y192_9BURK</name>
<dbReference type="GeneID" id="43166656"/>
<accession>A0ABZ0Y192</accession>
<evidence type="ECO:0000259" key="2">
    <source>
        <dbReference type="PROSITE" id="PS51340"/>
    </source>
</evidence>
<dbReference type="SUPFAM" id="SSF46767">
    <property type="entry name" value="Methylated DNA-protein cysteine methyltransferase, C-terminal domain"/>
    <property type="match status" value="1"/>
</dbReference>
<organism evidence="3 4">
    <name type="scientific">Duganella zoogloeoides</name>
    <dbReference type="NCBI Taxonomy" id="75659"/>
    <lineage>
        <taxon>Bacteria</taxon>
        <taxon>Pseudomonadati</taxon>
        <taxon>Pseudomonadota</taxon>
        <taxon>Betaproteobacteria</taxon>
        <taxon>Burkholderiales</taxon>
        <taxon>Oxalobacteraceae</taxon>
        <taxon>Telluria group</taxon>
        <taxon>Duganella</taxon>
    </lineage>
</organism>
<dbReference type="InterPro" id="IPR005302">
    <property type="entry name" value="MoCF_Sase_C"/>
</dbReference>
<protein>
    <submittedName>
        <fullName evidence="3">MGMT family protein</fullName>
    </submittedName>
</protein>
<dbReference type="PANTHER" id="PTHR36930:SF1">
    <property type="entry name" value="MOSC DOMAIN-CONTAINING PROTEIN"/>
    <property type="match status" value="1"/>
</dbReference>
<proteinExistence type="predicted"/>
<dbReference type="InterPro" id="IPR052716">
    <property type="entry name" value="MOSC_domain"/>
</dbReference>
<dbReference type="PANTHER" id="PTHR36930">
    <property type="entry name" value="METAL-SULFUR CLUSTER BIOSYNTHESIS PROTEINS YUAD-RELATED"/>
    <property type="match status" value="1"/>
</dbReference>
<feature type="domain" description="MOSC" evidence="2">
    <location>
        <begin position="16"/>
        <end position="138"/>
    </location>
</feature>
<dbReference type="RefSeq" id="WP_019922937.1">
    <property type="nucleotide sequence ID" value="NZ_CP140152.1"/>
</dbReference>
<keyword evidence="4" id="KW-1185">Reference proteome</keyword>